<dbReference type="Proteomes" id="UP000204584">
    <property type="component" value="Segment"/>
</dbReference>
<dbReference type="GeneID" id="16606880"/>
<keyword evidence="2" id="KW-1185">Reference proteome</keyword>
<sequence>MALVSRPPSPAAIDDLPNELVATIIYHLGWRWRFCARPVCRLWRTLCGAAHDESPRALDDIRKTLGLYSANKWAVEEVGRAL</sequence>
<dbReference type="KEGG" id="vg:16606880"/>
<name>S4VXK6_9VIRU</name>
<dbReference type="EMBL" id="KC977571">
    <property type="protein sequence ID" value="AGO85093.1"/>
    <property type="molecule type" value="Genomic_DNA"/>
</dbReference>
<evidence type="ECO:0008006" key="3">
    <source>
        <dbReference type="Google" id="ProtNLM"/>
    </source>
</evidence>
<gene>
    <name evidence="1" type="ORF">psal_cds_947</name>
</gene>
<proteinExistence type="predicted"/>
<reference evidence="1 2" key="1">
    <citation type="journal article" date="2013" name="Science">
        <title>Pandoraviruses: amoeba viruses with genomes up to 2.5 Mb reaching that of parasitic eukaryotes.</title>
        <authorList>
            <person name="Philippe N."/>
            <person name="Legendre M."/>
            <person name="Doutre G."/>
            <person name="Coute Y."/>
            <person name="Poirot O."/>
            <person name="Lescot M."/>
            <person name="Arslan D."/>
            <person name="Seltzer V."/>
            <person name="Bertaux L."/>
            <person name="Bruley C."/>
            <person name="Garin J."/>
            <person name="Claverie J.M."/>
            <person name="Abergel C."/>
        </authorList>
    </citation>
    <scope>NUCLEOTIDE SEQUENCE [LARGE SCALE GENOMIC DNA]</scope>
</reference>
<dbReference type="Gene3D" id="1.20.1280.50">
    <property type="match status" value="1"/>
</dbReference>
<dbReference type="InterPro" id="IPR036047">
    <property type="entry name" value="F-box-like_dom_sf"/>
</dbReference>
<accession>S4VXK6</accession>
<organism evidence="1 2">
    <name type="scientific">Pandoravirus salinus</name>
    <dbReference type="NCBI Taxonomy" id="1349410"/>
    <lineage>
        <taxon>Viruses</taxon>
        <taxon>Pandoravirus</taxon>
    </lineage>
</organism>
<dbReference type="RefSeq" id="YP_008438167.1">
    <property type="nucleotide sequence ID" value="NC_022098.1"/>
</dbReference>
<evidence type="ECO:0000313" key="1">
    <source>
        <dbReference type="EMBL" id="AGO85093.1"/>
    </source>
</evidence>
<evidence type="ECO:0000313" key="2">
    <source>
        <dbReference type="Proteomes" id="UP000204584"/>
    </source>
</evidence>
<dbReference type="SUPFAM" id="SSF81383">
    <property type="entry name" value="F-box domain"/>
    <property type="match status" value="1"/>
</dbReference>
<protein>
    <recommendedName>
        <fullName evidence="3">F-box domain-containing protein</fullName>
    </recommendedName>
</protein>